<feature type="region of interest" description="Disordered" evidence="1">
    <location>
        <begin position="1"/>
        <end position="23"/>
    </location>
</feature>
<comment type="caution">
    <text evidence="2">The sequence shown here is derived from an EMBL/GenBank/DDBJ whole genome shotgun (WGS) entry which is preliminary data.</text>
</comment>
<feature type="region of interest" description="Disordered" evidence="1">
    <location>
        <begin position="127"/>
        <end position="245"/>
    </location>
</feature>
<dbReference type="Proteomes" id="UP001293593">
    <property type="component" value="Unassembled WGS sequence"/>
</dbReference>
<keyword evidence="3" id="KW-1185">Reference proteome</keyword>
<evidence type="ECO:0000313" key="3">
    <source>
        <dbReference type="Proteomes" id="UP001293593"/>
    </source>
</evidence>
<feature type="compositionally biased region" description="Basic and acidic residues" evidence="1">
    <location>
        <begin position="170"/>
        <end position="212"/>
    </location>
</feature>
<feature type="compositionally biased region" description="Basic and acidic residues" evidence="1">
    <location>
        <begin position="1"/>
        <end position="10"/>
    </location>
</feature>
<sequence length="245" mass="26416">MGCGKSKHDVVASGNTVLKRKKSSVKCNCKDQETGAQTKADDNSNNVNVNNVGNVNSGEEVQKVGNNVVKEVVVGGKVENATSAPEETVLQKKDDIVVAGENNGNVEEEKVVEKKSEEVVVAAAEVENKTEKTDVEEVKEEETKDKEVGDGAEGPVLKEVCEEDGALKLNENDQKVNDDAPVEEENKNGELIDEVGVKEEIVAKEEAPEDKINVAASEGEENDLKAEERKKNSLSNEEKANEKAN</sequence>
<name>A0AAE1MI35_9FABA</name>
<organism evidence="2 3">
    <name type="scientific">Acacia crassicarpa</name>
    <name type="common">northern wattle</name>
    <dbReference type="NCBI Taxonomy" id="499986"/>
    <lineage>
        <taxon>Eukaryota</taxon>
        <taxon>Viridiplantae</taxon>
        <taxon>Streptophyta</taxon>
        <taxon>Embryophyta</taxon>
        <taxon>Tracheophyta</taxon>
        <taxon>Spermatophyta</taxon>
        <taxon>Magnoliopsida</taxon>
        <taxon>eudicotyledons</taxon>
        <taxon>Gunneridae</taxon>
        <taxon>Pentapetalae</taxon>
        <taxon>rosids</taxon>
        <taxon>fabids</taxon>
        <taxon>Fabales</taxon>
        <taxon>Fabaceae</taxon>
        <taxon>Caesalpinioideae</taxon>
        <taxon>mimosoid clade</taxon>
        <taxon>Acacieae</taxon>
        <taxon>Acacia</taxon>
    </lineage>
</organism>
<dbReference type="AlphaFoldDB" id="A0AAE1MI35"/>
<protein>
    <submittedName>
        <fullName evidence="2">Uncharacterized protein</fullName>
    </submittedName>
</protein>
<gene>
    <name evidence="2" type="ORF">QN277_026707</name>
</gene>
<evidence type="ECO:0000313" key="2">
    <source>
        <dbReference type="EMBL" id="KAK4265690.1"/>
    </source>
</evidence>
<dbReference type="EMBL" id="JAWXYG010000008">
    <property type="protein sequence ID" value="KAK4265690.1"/>
    <property type="molecule type" value="Genomic_DNA"/>
</dbReference>
<proteinExistence type="predicted"/>
<reference evidence="2" key="1">
    <citation type="submission" date="2023-10" db="EMBL/GenBank/DDBJ databases">
        <title>Chromosome-level genome of the transformable northern wattle, Acacia crassicarpa.</title>
        <authorList>
            <person name="Massaro I."/>
            <person name="Sinha N.R."/>
            <person name="Poethig S."/>
            <person name="Leichty A.R."/>
        </authorList>
    </citation>
    <scope>NUCLEOTIDE SEQUENCE</scope>
    <source>
        <strain evidence="2">Acra3RX</strain>
        <tissue evidence="2">Leaf</tissue>
    </source>
</reference>
<evidence type="ECO:0000256" key="1">
    <source>
        <dbReference type="SAM" id="MobiDB-lite"/>
    </source>
</evidence>
<feature type="compositionally biased region" description="Basic and acidic residues" evidence="1">
    <location>
        <begin position="222"/>
        <end position="245"/>
    </location>
</feature>
<accession>A0AAE1MI35</accession>
<feature type="compositionally biased region" description="Basic and acidic residues" evidence="1">
    <location>
        <begin position="127"/>
        <end position="149"/>
    </location>
</feature>